<keyword evidence="1" id="KW-1133">Transmembrane helix</keyword>
<accession>A0A5C6ALL1</accession>
<evidence type="ECO:0000313" key="3">
    <source>
        <dbReference type="Proteomes" id="UP000320176"/>
    </source>
</evidence>
<organism evidence="2 3">
    <name type="scientific">Stieleria varia</name>
    <dbReference type="NCBI Taxonomy" id="2528005"/>
    <lineage>
        <taxon>Bacteria</taxon>
        <taxon>Pseudomonadati</taxon>
        <taxon>Planctomycetota</taxon>
        <taxon>Planctomycetia</taxon>
        <taxon>Pirellulales</taxon>
        <taxon>Pirellulaceae</taxon>
        <taxon>Stieleria</taxon>
    </lineage>
</organism>
<reference evidence="2 3" key="1">
    <citation type="submission" date="2019-02" db="EMBL/GenBank/DDBJ databases">
        <title>Deep-cultivation of Planctomycetes and their phenomic and genomic characterization uncovers novel biology.</title>
        <authorList>
            <person name="Wiegand S."/>
            <person name="Jogler M."/>
            <person name="Boedeker C."/>
            <person name="Pinto D."/>
            <person name="Vollmers J."/>
            <person name="Rivas-Marin E."/>
            <person name="Kohn T."/>
            <person name="Peeters S.H."/>
            <person name="Heuer A."/>
            <person name="Rast P."/>
            <person name="Oberbeckmann S."/>
            <person name="Bunk B."/>
            <person name="Jeske O."/>
            <person name="Meyerdierks A."/>
            <person name="Storesund J.E."/>
            <person name="Kallscheuer N."/>
            <person name="Luecker S."/>
            <person name="Lage O.M."/>
            <person name="Pohl T."/>
            <person name="Merkel B.J."/>
            <person name="Hornburger P."/>
            <person name="Mueller R.-W."/>
            <person name="Bruemmer F."/>
            <person name="Labrenz M."/>
            <person name="Spormann A.M."/>
            <person name="Op Den Camp H."/>
            <person name="Overmann J."/>
            <person name="Amann R."/>
            <person name="Jetten M.S.M."/>
            <person name="Mascher T."/>
            <person name="Medema M.H."/>
            <person name="Devos D.P."/>
            <person name="Kaster A.-K."/>
            <person name="Ovreas L."/>
            <person name="Rohde M."/>
            <person name="Galperin M.Y."/>
            <person name="Jogler C."/>
        </authorList>
    </citation>
    <scope>NUCLEOTIDE SEQUENCE [LARGE SCALE GENOMIC DNA]</scope>
    <source>
        <strain evidence="2 3">Pla52n</strain>
    </source>
</reference>
<evidence type="ECO:0000313" key="2">
    <source>
        <dbReference type="EMBL" id="TWU00915.1"/>
    </source>
</evidence>
<evidence type="ECO:0000256" key="1">
    <source>
        <dbReference type="SAM" id="Phobius"/>
    </source>
</evidence>
<dbReference type="OrthoDB" id="286647at2"/>
<feature type="transmembrane region" description="Helical" evidence="1">
    <location>
        <begin position="24"/>
        <end position="44"/>
    </location>
</feature>
<comment type="caution">
    <text evidence="2">The sequence shown here is derived from an EMBL/GenBank/DDBJ whole genome shotgun (WGS) entry which is preliminary data.</text>
</comment>
<feature type="transmembrane region" description="Helical" evidence="1">
    <location>
        <begin position="51"/>
        <end position="73"/>
    </location>
</feature>
<keyword evidence="3" id="KW-1185">Reference proteome</keyword>
<dbReference type="AlphaFoldDB" id="A0A5C6ALL1"/>
<dbReference type="Proteomes" id="UP000320176">
    <property type="component" value="Unassembled WGS sequence"/>
</dbReference>
<name>A0A5C6ALL1_9BACT</name>
<dbReference type="EMBL" id="SJPN01000005">
    <property type="protein sequence ID" value="TWU00915.1"/>
    <property type="molecule type" value="Genomic_DNA"/>
</dbReference>
<keyword evidence="1" id="KW-0812">Transmembrane</keyword>
<gene>
    <name evidence="2" type="ORF">Pla52n_42850</name>
</gene>
<sequence length="98" mass="11380">MTERTEDNESQQRWGGDIQSPTLLYVKGSLFVLLGITSAGLLLLHSPHWKTAFLLGVCVWSSCRAYYFAFYVIEHYIDDGERYAGLLDFAKRFVRRKR</sequence>
<proteinExistence type="predicted"/>
<keyword evidence="1" id="KW-0472">Membrane</keyword>
<dbReference type="RefSeq" id="WP_146521456.1">
    <property type="nucleotide sequence ID" value="NZ_CP151726.1"/>
</dbReference>
<protein>
    <submittedName>
        <fullName evidence="2">Uncharacterized protein</fullName>
    </submittedName>
</protein>